<keyword evidence="1" id="KW-0812">Transmembrane</keyword>
<dbReference type="STRING" id="764299.STRIC_0593"/>
<protein>
    <submittedName>
        <fullName evidence="2">Uncharacterized protein</fullName>
    </submittedName>
</protein>
<feature type="transmembrane region" description="Helical" evidence="1">
    <location>
        <begin position="6"/>
        <end position="37"/>
    </location>
</feature>
<keyword evidence="1" id="KW-0472">Membrane</keyword>
<organism evidence="2 3">
    <name type="scientific">Streptococcus ictaluri 707-05</name>
    <dbReference type="NCBI Taxonomy" id="764299"/>
    <lineage>
        <taxon>Bacteria</taxon>
        <taxon>Bacillati</taxon>
        <taxon>Bacillota</taxon>
        <taxon>Bacilli</taxon>
        <taxon>Lactobacillales</taxon>
        <taxon>Streptococcaceae</taxon>
        <taxon>Streptococcus</taxon>
    </lineage>
</organism>
<dbReference type="AlphaFoldDB" id="G5K6A6"/>
<keyword evidence="1" id="KW-1133">Transmembrane helix</keyword>
<evidence type="ECO:0000256" key="1">
    <source>
        <dbReference type="SAM" id="Phobius"/>
    </source>
</evidence>
<dbReference type="EMBL" id="AEUX02000008">
    <property type="protein sequence ID" value="EHI68664.1"/>
    <property type="molecule type" value="Genomic_DNA"/>
</dbReference>
<evidence type="ECO:0000313" key="2">
    <source>
        <dbReference type="EMBL" id="EHI68664.1"/>
    </source>
</evidence>
<comment type="caution">
    <text evidence="2">The sequence shown here is derived from an EMBL/GenBank/DDBJ whole genome shotgun (WGS) entry which is preliminary data.</text>
</comment>
<proteinExistence type="predicted"/>
<keyword evidence="3" id="KW-1185">Reference proteome</keyword>
<accession>G5K6A6</accession>
<name>G5K6A6_9STRE</name>
<reference evidence="2 3" key="1">
    <citation type="journal article" date="2014" name="Int. J. Syst. Evol. Microbiol.">
        <title>Phylogenomics and the dynamic genome evolution of the genus Streptococcus.</title>
        <authorList>
            <consortium name="The Broad Institute Genome Sequencing Platform"/>
            <person name="Richards V.P."/>
            <person name="Palmer S.R."/>
            <person name="Pavinski Bitar P.D."/>
            <person name="Qin X."/>
            <person name="Weinstock G.M."/>
            <person name="Highlander S.K."/>
            <person name="Town C.D."/>
            <person name="Burne R.A."/>
            <person name="Stanhope M.J."/>
        </authorList>
    </citation>
    <scope>NUCLEOTIDE SEQUENCE [LARGE SCALE GENOMIC DNA]</scope>
    <source>
        <strain evidence="2 3">707-05</strain>
    </source>
</reference>
<sequence>MSGTSFWFAFLFETPFAIVFRSPLFPLIYVIYTLYLIKSFVNLRRKGWQ</sequence>
<gene>
    <name evidence="2" type="ORF">STRIC_0593</name>
</gene>
<evidence type="ECO:0000313" key="3">
    <source>
        <dbReference type="Proteomes" id="UP000003330"/>
    </source>
</evidence>
<dbReference type="Proteomes" id="UP000003330">
    <property type="component" value="Unassembled WGS sequence"/>
</dbReference>